<organism evidence="2 3">
    <name type="scientific">Kalanchoe fedtschenkoi</name>
    <name type="common">Lavender scallops</name>
    <name type="synonym">South American air plant</name>
    <dbReference type="NCBI Taxonomy" id="63787"/>
    <lineage>
        <taxon>Eukaryota</taxon>
        <taxon>Viridiplantae</taxon>
        <taxon>Streptophyta</taxon>
        <taxon>Embryophyta</taxon>
        <taxon>Tracheophyta</taxon>
        <taxon>Spermatophyta</taxon>
        <taxon>Magnoliopsida</taxon>
        <taxon>eudicotyledons</taxon>
        <taxon>Gunneridae</taxon>
        <taxon>Pentapetalae</taxon>
        <taxon>Saxifragales</taxon>
        <taxon>Crassulaceae</taxon>
        <taxon>Kalanchoe</taxon>
    </lineage>
</organism>
<name>A0A7N0TU07_KALFE</name>
<dbReference type="PANTHER" id="PTHR33232:SF9">
    <property type="entry name" value="PROTEIN SIEVE ELEMENT OCCLUSION B"/>
    <property type="match status" value="1"/>
</dbReference>
<sequence>MSDVEADERLLLRDIKKRLRGNYKLPFMSLTFYHSTFPSASYILKNVAELRLDGWKKAPPSVSDERRAESTDAHHDPMIPEKRFSEYFHDVDHYLREIMERVISTGMDEHTSTLFLLETLGRRYYVDNILTLILTSFALGHGAWLLALKSIFADSSEQEDTNMVLKRVVSLTRTLRGKAKTDAAECETGFCIYMSLLSSTVRMPSDGWKSMESLYNLIRAMLEVSEVVRFLVLGMTGRYILRSLWGQFADLQFLSGYWIVHGVVACSSQCNALPKNGYVIQDSQKLIYVYEKLTSIHRRLQEFKKKGEQFEDDEKIKRAYEIPNKRGRNSYYAFMALFGQPQFGRSEGLDELELCHCDRNDMDLSISTTLEGKMLLLLISGLDICSNEILFLRDAYIESKTSVQQDYEVVWVPVFSGRWTTSSEEKHTNLLRMMPWYMVEHPKFISEETKKFIRRVWKFKRRPIVVVIDKSGDVVYPNVIHMMYIWGSKAFPFTPLRERTLWNSAELEDGKWVILYRGNDIEWSRKFTTQVRKVLSDACILAEMIDVGENIELDPQSYSLDLRKVCYFWTRLESILISRYQSFSAGDSGTDPILGEVKKLLSYKSAETWACLRTPSSDSMVHGLGDVMLQGFMKFEMWERDVQTKEFAKEFQNHIEQLTRRSSSGQAYCRIVLHTDDRDAVESMKCPSCDHSMEKKI</sequence>
<dbReference type="GO" id="GO:0010088">
    <property type="term" value="P:phloem development"/>
    <property type="evidence" value="ECO:0007669"/>
    <property type="project" value="InterPro"/>
</dbReference>
<dbReference type="Pfam" id="PF14577">
    <property type="entry name" value="SEO_C"/>
    <property type="match status" value="1"/>
</dbReference>
<accession>A0A7N0TU07</accession>
<feature type="domain" description="Sieve element occlusion C-terminal" evidence="1">
    <location>
        <begin position="507"/>
        <end position="696"/>
    </location>
</feature>
<keyword evidence="3" id="KW-1185">Reference proteome</keyword>
<evidence type="ECO:0000313" key="3">
    <source>
        <dbReference type="Proteomes" id="UP000594263"/>
    </source>
</evidence>
<dbReference type="InterPro" id="IPR027944">
    <property type="entry name" value="SEO_C"/>
</dbReference>
<dbReference type="EnsemblPlants" id="Kaladp0046s0009.1.v1.1">
    <property type="protein sequence ID" value="Kaladp0046s0009.1.v1.1"/>
    <property type="gene ID" value="Kaladp0046s0009.v1.1"/>
</dbReference>
<protein>
    <recommendedName>
        <fullName evidence="1">Sieve element occlusion C-terminal domain-containing protein</fullName>
    </recommendedName>
</protein>
<reference evidence="2" key="1">
    <citation type="submission" date="2021-01" db="UniProtKB">
        <authorList>
            <consortium name="EnsemblPlants"/>
        </authorList>
    </citation>
    <scope>IDENTIFICATION</scope>
</reference>
<evidence type="ECO:0000259" key="1">
    <source>
        <dbReference type="Pfam" id="PF14577"/>
    </source>
</evidence>
<evidence type="ECO:0000313" key="2">
    <source>
        <dbReference type="EnsemblPlants" id="Kaladp0046s0009.1.v1.1"/>
    </source>
</evidence>
<dbReference type="AlphaFoldDB" id="A0A7N0TU07"/>
<dbReference type="PANTHER" id="PTHR33232">
    <property type="entry name" value="PROTEIN SIEVE ELEMENT OCCLUSION B-LIKE"/>
    <property type="match status" value="1"/>
</dbReference>
<dbReference type="InterPro" id="IPR039299">
    <property type="entry name" value="SEOA"/>
</dbReference>
<dbReference type="Gramene" id="Kaladp0046s0009.1.v1.1">
    <property type="protein sequence ID" value="Kaladp0046s0009.1.v1.1"/>
    <property type="gene ID" value="Kaladp0046s0009.v1.1"/>
</dbReference>
<proteinExistence type="predicted"/>
<dbReference type="Proteomes" id="UP000594263">
    <property type="component" value="Unplaced"/>
</dbReference>
<dbReference type="Gene3D" id="3.40.30.10">
    <property type="entry name" value="Glutaredoxin"/>
    <property type="match status" value="1"/>
</dbReference>